<comment type="pathway">
    <text evidence="2">Energy metabolism; oxidative phosphorylation.</text>
</comment>
<dbReference type="GO" id="GO:0016491">
    <property type="term" value="F:oxidoreductase activity"/>
    <property type="evidence" value="ECO:0007669"/>
    <property type="project" value="UniProtKB-KW"/>
</dbReference>
<evidence type="ECO:0000256" key="3">
    <source>
        <dbReference type="ARBA" id="ARBA00008135"/>
    </source>
</evidence>
<dbReference type="GO" id="GO:0005743">
    <property type="term" value="C:mitochondrial inner membrane"/>
    <property type="evidence" value="ECO:0007669"/>
    <property type="project" value="UniProtKB-SubCell"/>
</dbReference>
<evidence type="ECO:0000313" key="14">
    <source>
        <dbReference type="Proteomes" id="UP000007703"/>
    </source>
</evidence>
<evidence type="ECO:0000256" key="11">
    <source>
        <dbReference type="SAM" id="MobiDB-lite"/>
    </source>
</evidence>
<dbReference type="FunFam" id="1.10.442.10:FF:000002">
    <property type="entry name" value="Cytochrome c oxidase subunit V"/>
    <property type="match status" value="1"/>
</dbReference>
<keyword evidence="9" id="KW-0496">Mitochondrion</keyword>
<dbReference type="InParanoid" id="C4Y6Q4"/>
<comment type="similarity">
    <text evidence="3">Belongs to the cytochrome c oxidase IV family.</text>
</comment>
<gene>
    <name evidence="13" type="ORF">CLUG_03838</name>
</gene>
<dbReference type="HOGENOM" id="CLU_1309984_0_0_1"/>
<evidence type="ECO:0000256" key="4">
    <source>
        <dbReference type="ARBA" id="ARBA00022692"/>
    </source>
</evidence>
<feature type="transmembrane region" description="Helical" evidence="12">
    <location>
        <begin position="154"/>
        <end position="176"/>
    </location>
</feature>
<feature type="region of interest" description="Disordered" evidence="11">
    <location>
        <begin position="1"/>
        <end position="32"/>
    </location>
</feature>
<keyword evidence="5" id="KW-0999">Mitochondrion inner membrane</keyword>
<evidence type="ECO:0000256" key="10">
    <source>
        <dbReference type="ARBA" id="ARBA00023136"/>
    </source>
</evidence>
<dbReference type="Gene3D" id="1.10.442.10">
    <property type="entry name" value="Cytochrome c oxidase subunit IV"/>
    <property type="match status" value="1"/>
</dbReference>
<organism evidence="13 14">
    <name type="scientific">Clavispora lusitaniae (strain ATCC 42720)</name>
    <name type="common">Yeast</name>
    <name type="synonym">Candida lusitaniae</name>
    <dbReference type="NCBI Taxonomy" id="306902"/>
    <lineage>
        <taxon>Eukaryota</taxon>
        <taxon>Fungi</taxon>
        <taxon>Dikarya</taxon>
        <taxon>Ascomycota</taxon>
        <taxon>Saccharomycotina</taxon>
        <taxon>Pichiomycetes</taxon>
        <taxon>Metschnikowiaceae</taxon>
        <taxon>Clavispora</taxon>
    </lineage>
</organism>
<dbReference type="EMBL" id="CH408079">
    <property type="protein sequence ID" value="EEQ39710.1"/>
    <property type="molecule type" value="Genomic_DNA"/>
</dbReference>
<evidence type="ECO:0000256" key="1">
    <source>
        <dbReference type="ARBA" id="ARBA00004434"/>
    </source>
</evidence>
<name>C4Y6Q4_CLAL4</name>
<dbReference type="PANTHER" id="PTHR10707:SF10">
    <property type="entry name" value="CYTOCHROME C OXIDASE SUBUNIT 4"/>
    <property type="match status" value="1"/>
</dbReference>
<reference evidence="13 14" key="1">
    <citation type="journal article" date="2009" name="Nature">
        <title>Evolution of pathogenicity and sexual reproduction in eight Candida genomes.</title>
        <authorList>
            <person name="Butler G."/>
            <person name="Rasmussen M.D."/>
            <person name="Lin M.F."/>
            <person name="Santos M.A."/>
            <person name="Sakthikumar S."/>
            <person name="Munro C.A."/>
            <person name="Rheinbay E."/>
            <person name="Grabherr M."/>
            <person name="Forche A."/>
            <person name="Reedy J.L."/>
            <person name="Agrafioti I."/>
            <person name="Arnaud M.B."/>
            <person name="Bates S."/>
            <person name="Brown A.J."/>
            <person name="Brunke S."/>
            <person name="Costanzo M.C."/>
            <person name="Fitzpatrick D.A."/>
            <person name="de Groot P.W."/>
            <person name="Harris D."/>
            <person name="Hoyer L.L."/>
            <person name="Hube B."/>
            <person name="Klis F.M."/>
            <person name="Kodira C."/>
            <person name="Lennard N."/>
            <person name="Logue M.E."/>
            <person name="Martin R."/>
            <person name="Neiman A.M."/>
            <person name="Nikolaou E."/>
            <person name="Quail M.A."/>
            <person name="Quinn J."/>
            <person name="Santos M.C."/>
            <person name="Schmitzberger F.F."/>
            <person name="Sherlock G."/>
            <person name="Shah P."/>
            <person name="Silverstein K.A."/>
            <person name="Skrzypek M.S."/>
            <person name="Soll D."/>
            <person name="Staggs R."/>
            <person name="Stansfield I."/>
            <person name="Stumpf M.P."/>
            <person name="Sudbery P.E."/>
            <person name="Srikantha T."/>
            <person name="Zeng Q."/>
            <person name="Berman J."/>
            <person name="Berriman M."/>
            <person name="Heitman J."/>
            <person name="Gow N.A."/>
            <person name="Lorenz M.C."/>
            <person name="Birren B.W."/>
            <person name="Kellis M."/>
            <person name="Cuomo C.A."/>
        </authorList>
    </citation>
    <scope>NUCLEOTIDE SEQUENCE [LARGE SCALE GENOMIC DNA]</scope>
    <source>
        <strain evidence="13 14">ATCC 42720</strain>
    </source>
</reference>
<evidence type="ECO:0000256" key="5">
    <source>
        <dbReference type="ARBA" id="ARBA00022792"/>
    </source>
</evidence>
<protein>
    <recommendedName>
        <fullName evidence="15">Cytochrome c oxidase polypeptide</fullName>
    </recommendedName>
</protein>
<keyword evidence="8" id="KW-0560">Oxidoreductase</keyword>
<proteinExistence type="inferred from homology"/>
<dbReference type="VEuPathDB" id="FungiDB:CLUG_03838"/>
<dbReference type="InterPro" id="IPR004203">
    <property type="entry name" value="Cyt_c_oxidase_su4_fam"/>
</dbReference>
<dbReference type="OMA" id="YVIHLFA"/>
<dbReference type="CDD" id="cd00922">
    <property type="entry name" value="Cyt_c_Oxidase_IV"/>
    <property type="match status" value="1"/>
</dbReference>
<keyword evidence="7 12" id="KW-1133">Transmembrane helix</keyword>
<evidence type="ECO:0000256" key="9">
    <source>
        <dbReference type="ARBA" id="ARBA00023128"/>
    </source>
</evidence>
<evidence type="ECO:0000256" key="12">
    <source>
        <dbReference type="SAM" id="Phobius"/>
    </source>
</evidence>
<dbReference type="OrthoDB" id="186013at2759"/>
<evidence type="ECO:0008006" key="15">
    <source>
        <dbReference type="Google" id="ProtNLM"/>
    </source>
</evidence>
<dbReference type="GeneID" id="8496799"/>
<dbReference type="InterPro" id="IPR036639">
    <property type="entry name" value="Cyt_c_oxidase_su4_sf"/>
</dbReference>
<sequence>MGAKLGHPKVSSRHQKRATNRRAPFSTSKHPKWPHTFVRGKKYIHRRRSEKKKYLPLETHNMLRQSIVRAVRFNSTVAKAAPKPLSNAYVNKLETRWESLPKQDQTALIEELKARMELPWQELTPAEKKAAYYISFGEWGPRKPLYAPGDKSKIFWGTVAGLVAGVGLFAAIRAMAPAPPVSMNREWQEKSDEYLKSKNANPFTGYSQIQ</sequence>
<evidence type="ECO:0000256" key="7">
    <source>
        <dbReference type="ARBA" id="ARBA00022989"/>
    </source>
</evidence>
<dbReference type="Pfam" id="PF02936">
    <property type="entry name" value="COX4"/>
    <property type="match status" value="1"/>
</dbReference>
<dbReference type="SUPFAM" id="SSF81406">
    <property type="entry name" value="Mitochondrial cytochrome c oxidase subunit IV"/>
    <property type="match status" value="1"/>
</dbReference>
<evidence type="ECO:0000256" key="8">
    <source>
        <dbReference type="ARBA" id="ARBA00023002"/>
    </source>
</evidence>
<dbReference type="Proteomes" id="UP000007703">
    <property type="component" value="Unassembled WGS sequence"/>
</dbReference>
<dbReference type="AlphaFoldDB" id="C4Y6Q4"/>
<evidence type="ECO:0000256" key="2">
    <source>
        <dbReference type="ARBA" id="ARBA00004673"/>
    </source>
</evidence>
<feature type="compositionally biased region" description="Basic residues" evidence="11">
    <location>
        <begin position="1"/>
        <end position="20"/>
    </location>
</feature>
<dbReference type="KEGG" id="clu:CLUG_03838"/>
<dbReference type="PANTHER" id="PTHR10707">
    <property type="entry name" value="CYTOCHROME C OXIDASE SUBUNIT IV"/>
    <property type="match status" value="1"/>
</dbReference>
<keyword evidence="4 12" id="KW-0812">Transmembrane</keyword>
<evidence type="ECO:0000256" key="6">
    <source>
        <dbReference type="ARBA" id="ARBA00022946"/>
    </source>
</evidence>
<accession>C4Y6Q4</accession>
<keyword evidence="10 12" id="KW-0472">Membrane</keyword>
<dbReference type="GO" id="GO:0006123">
    <property type="term" value="P:mitochondrial electron transport, cytochrome c to oxygen"/>
    <property type="evidence" value="ECO:0007669"/>
    <property type="project" value="InterPro"/>
</dbReference>
<keyword evidence="6" id="KW-0809">Transit peptide</keyword>
<dbReference type="STRING" id="306902.C4Y6Q4"/>
<dbReference type="FunCoup" id="C4Y6Q4">
    <property type="interactions" value="110"/>
</dbReference>
<evidence type="ECO:0000313" key="13">
    <source>
        <dbReference type="EMBL" id="EEQ39710.1"/>
    </source>
</evidence>
<dbReference type="GO" id="GO:0045277">
    <property type="term" value="C:respiratory chain complex IV"/>
    <property type="evidence" value="ECO:0007669"/>
    <property type="project" value="InterPro"/>
</dbReference>
<comment type="subcellular location">
    <subcellularLocation>
        <location evidence="1">Mitochondrion inner membrane</location>
        <topology evidence="1">Single-pass membrane protein</topology>
    </subcellularLocation>
</comment>